<dbReference type="Proteomes" id="UP000235220">
    <property type="component" value="Chromosome 4"/>
</dbReference>
<dbReference type="Pfam" id="PF00078">
    <property type="entry name" value="RVT_1"/>
    <property type="match status" value="1"/>
</dbReference>
<proteinExistence type="predicted"/>
<dbReference type="CDD" id="cd01647">
    <property type="entry name" value="RT_LTR"/>
    <property type="match status" value="1"/>
</dbReference>
<keyword evidence="1" id="KW-1185">Reference proteome</keyword>
<dbReference type="GO" id="GO:0015074">
    <property type="term" value="P:DNA integration"/>
    <property type="evidence" value="ECO:0007669"/>
    <property type="project" value="InterPro"/>
</dbReference>
<dbReference type="Gene3D" id="3.30.70.270">
    <property type="match status" value="1"/>
</dbReference>
<accession>A0A2I4DMC9</accession>
<dbReference type="Gene3D" id="3.30.420.10">
    <property type="entry name" value="Ribonuclease H-like superfamily/Ribonuclease H"/>
    <property type="match status" value="1"/>
</dbReference>
<sequence length="346" mass="39598">MDFTDLNKVYPKDSFPLPRVDVTIDSTAGHKVLSFMDAYSGYNQIWMNKTDAEKITFIIDKGLYCYRVMPFGLKNAGATYQRLVNQMFKPQIGKTMEVNSSKFLRFMMLEKIDAILNLALPRSINDAQRLEGRVATLNRSLRPEWAKEILEYLEANKLLERKEAARKVRRNATLFIIIDGVSYKKGFAAPLLRCISPEEAQFGIPNSIVFDNGKQFDSDHYREWCRELGIQVKYSSPRQPQAKGQAKSTNKSLLGILKKKLGEKKGAWIEELLGVLWAYKTTMKTLTGRTLFTLAFGSEAVALVEVALPTYRTNHFNSVDNNETLEEHLDLFEEMREEAEVQNILN</sequence>
<dbReference type="InterPro" id="IPR036397">
    <property type="entry name" value="RNaseH_sf"/>
</dbReference>
<dbReference type="PROSITE" id="PS50994">
    <property type="entry name" value="INTEGRASE"/>
    <property type="match status" value="1"/>
</dbReference>
<dbReference type="KEGG" id="jre:108981547"/>
<protein>
    <submittedName>
        <fullName evidence="2">Uncharacterized protein LOC108981547</fullName>
    </submittedName>
</protein>
<dbReference type="InterPro" id="IPR001584">
    <property type="entry name" value="Integrase_cat-core"/>
</dbReference>
<name>A0A2I4DMC9_JUGRE</name>
<dbReference type="PANTHER" id="PTHR48475:SF2">
    <property type="entry name" value="RIBONUCLEASE H"/>
    <property type="match status" value="1"/>
</dbReference>
<dbReference type="InterPro" id="IPR012337">
    <property type="entry name" value="RNaseH-like_sf"/>
</dbReference>
<evidence type="ECO:0000313" key="1">
    <source>
        <dbReference type="Proteomes" id="UP000235220"/>
    </source>
</evidence>
<dbReference type="STRING" id="51240.A0A2I4DMC9"/>
<dbReference type="SUPFAM" id="SSF53098">
    <property type="entry name" value="Ribonuclease H-like"/>
    <property type="match status" value="1"/>
</dbReference>
<dbReference type="GeneID" id="108981547"/>
<dbReference type="GO" id="GO:0003676">
    <property type="term" value="F:nucleic acid binding"/>
    <property type="evidence" value="ECO:0007669"/>
    <property type="project" value="InterPro"/>
</dbReference>
<reference evidence="2" key="1">
    <citation type="submission" date="2025-08" db="UniProtKB">
        <authorList>
            <consortium name="RefSeq"/>
        </authorList>
    </citation>
    <scope>IDENTIFICATION</scope>
    <source>
        <tissue evidence="2">Leaves</tissue>
    </source>
</reference>
<dbReference type="SUPFAM" id="SSF56672">
    <property type="entry name" value="DNA/RNA polymerases"/>
    <property type="match status" value="1"/>
</dbReference>
<dbReference type="InterPro" id="IPR043128">
    <property type="entry name" value="Rev_trsase/Diguanyl_cyclase"/>
</dbReference>
<dbReference type="InterPro" id="IPR000477">
    <property type="entry name" value="RT_dom"/>
</dbReference>
<gene>
    <name evidence="2" type="primary">LOC108981547</name>
</gene>
<dbReference type="AlphaFoldDB" id="A0A2I4DMC9"/>
<dbReference type="RefSeq" id="XP_018808311.1">
    <property type="nucleotide sequence ID" value="XM_018952766.1"/>
</dbReference>
<organism evidence="1 2">
    <name type="scientific">Juglans regia</name>
    <name type="common">English walnut</name>
    <dbReference type="NCBI Taxonomy" id="51240"/>
    <lineage>
        <taxon>Eukaryota</taxon>
        <taxon>Viridiplantae</taxon>
        <taxon>Streptophyta</taxon>
        <taxon>Embryophyta</taxon>
        <taxon>Tracheophyta</taxon>
        <taxon>Spermatophyta</taxon>
        <taxon>Magnoliopsida</taxon>
        <taxon>eudicotyledons</taxon>
        <taxon>Gunneridae</taxon>
        <taxon>Pentapetalae</taxon>
        <taxon>rosids</taxon>
        <taxon>fabids</taxon>
        <taxon>Fagales</taxon>
        <taxon>Juglandaceae</taxon>
        <taxon>Juglans</taxon>
    </lineage>
</organism>
<dbReference type="PANTHER" id="PTHR48475">
    <property type="entry name" value="RIBONUCLEASE H"/>
    <property type="match status" value="1"/>
</dbReference>
<dbReference type="OrthoDB" id="1739513at2759"/>
<evidence type="ECO:0000313" key="2">
    <source>
        <dbReference type="RefSeq" id="XP_018808311.1"/>
    </source>
</evidence>
<dbReference type="Gramene" id="Jr04_07940_p1">
    <property type="protein sequence ID" value="cds.Jr04_07940_p1"/>
    <property type="gene ID" value="Jr04_07940"/>
</dbReference>
<dbReference type="InterPro" id="IPR043502">
    <property type="entry name" value="DNA/RNA_pol_sf"/>
</dbReference>